<gene>
    <name evidence="1" type="ORF">SADUNF_Sadunf09G0080800</name>
</gene>
<proteinExistence type="predicted"/>
<protein>
    <submittedName>
        <fullName evidence="1">Uncharacterized protein</fullName>
    </submittedName>
</protein>
<dbReference type="Proteomes" id="UP000657918">
    <property type="component" value="Unassembled WGS sequence"/>
</dbReference>
<dbReference type="AlphaFoldDB" id="A0A835JVP6"/>
<reference evidence="1 2" key="1">
    <citation type="submission" date="2020-10" db="EMBL/GenBank/DDBJ databases">
        <title>Plant Genome Project.</title>
        <authorList>
            <person name="Zhang R.-G."/>
        </authorList>
    </citation>
    <scope>NUCLEOTIDE SEQUENCE [LARGE SCALE GENOMIC DNA]</scope>
    <source>
        <strain evidence="1">FAFU-HL-1</strain>
        <tissue evidence="1">Leaf</tissue>
    </source>
</reference>
<evidence type="ECO:0000313" key="2">
    <source>
        <dbReference type="Proteomes" id="UP000657918"/>
    </source>
</evidence>
<accession>A0A835JVP6</accession>
<dbReference type="EMBL" id="JADGMS010000009">
    <property type="protein sequence ID" value="KAF9675894.1"/>
    <property type="molecule type" value="Genomic_DNA"/>
</dbReference>
<sequence>MTGLDSHSASYLNHNWPCSGLYMLSPATPVGRERKFEIRRPASKGRKELLCDLQRGNQSLAETGEC</sequence>
<evidence type="ECO:0000313" key="1">
    <source>
        <dbReference type="EMBL" id="KAF9675894.1"/>
    </source>
</evidence>
<organism evidence="1 2">
    <name type="scientific">Salix dunnii</name>
    <dbReference type="NCBI Taxonomy" id="1413687"/>
    <lineage>
        <taxon>Eukaryota</taxon>
        <taxon>Viridiplantae</taxon>
        <taxon>Streptophyta</taxon>
        <taxon>Embryophyta</taxon>
        <taxon>Tracheophyta</taxon>
        <taxon>Spermatophyta</taxon>
        <taxon>Magnoliopsida</taxon>
        <taxon>eudicotyledons</taxon>
        <taxon>Gunneridae</taxon>
        <taxon>Pentapetalae</taxon>
        <taxon>rosids</taxon>
        <taxon>fabids</taxon>
        <taxon>Malpighiales</taxon>
        <taxon>Salicaceae</taxon>
        <taxon>Saliceae</taxon>
        <taxon>Salix</taxon>
    </lineage>
</organism>
<keyword evidence="2" id="KW-1185">Reference proteome</keyword>
<name>A0A835JVP6_9ROSI</name>
<comment type="caution">
    <text evidence="1">The sequence shown here is derived from an EMBL/GenBank/DDBJ whole genome shotgun (WGS) entry which is preliminary data.</text>
</comment>